<keyword evidence="7" id="KW-1185">Reference proteome</keyword>
<evidence type="ECO:0000259" key="5">
    <source>
        <dbReference type="PROSITE" id="PS50977"/>
    </source>
</evidence>
<dbReference type="InterPro" id="IPR049445">
    <property type="entry name" value="TetR_SbtR-like_C"/>
</dbReference>
<feature type="domain" description="HTH tetR-type" evidence="5">
    <location>
        <begin position="16"/>
        <end position="75"/>
    </location>
</feature>
<accession>A0A420XRJ1</accession>
<dbReference type="SUPFAM" id="SSF46689">
    <property type="entry name" value="Homeodomain-like"/>
    <property type="match status" value="1"/>
</dbReference>
<dbReference type="PRINTS" id="PR00455">
    <property type="entry name" value="HTHTETR"/>
</dbReference>
<protein>
    <submittedName>
        <fullName evidence="6">AcrR family transcriptional regulator</fullName>
    </submittedName>
</protein>
<comment type="caution">
    <text evidence="6">The sequence shown here is derived from an EMBL/GenBank/DDBJ whole genome shotgun (WGS) entry which is preliminary data.</text>
</comment>
<dbReference type="InParanoid" id="A0A420XRJ1"/>
<dbReference type="GO" id="GO:0000976">
    <property type="term" value="F:transcription cis-regulatory region binding"/>
    <property type="evidence" value="ECO:0007669"/>
    <property type="project" value="TreeGrafter"/>
</dbReference>
<name>A0A420XRJ1_9ACTN</name>
<keyword evidence="2 4" id="KW-0238">DNA-binding</keyword>
<organism evidence="6 7">
    <name type="scientific">Motilibacter peucedani</name>
    <dbReference type="NCBI Taxonomy" id="598650"/>
    <lineage>
        <taxon>Bacteria</taxon>
        <taxon>Bacillati</taxon>
        <taxon>Actinomycetota</taxon>
        <taxon>Actinomycetes</taxon>
        <taxon>Motilibacterales</taxon>
        <taxon>Motilibacteraceae</taxon>
        <taxon>Motilibacter</taxon>
    </lineage>
</organism>
<dbReference type="Proteomes" id="UP000281955">
    <property type="component" value="Unassembled WGS sequence"/>
</dbReference>
<evidence type="ECO:0000256" key="2">
    <source>
        <dbReference type="ARBA" id="ARBA00023125"/>
    </source>
</evidence>
<dbReference type="Pfam" id="PF00440">
    <property type="entry name" value="TetR_N"/>
    <property type="match status" value="1"/>
</dbReference>
<dbReference type="Gene3D" id="1.10.357.10">
    <property type="entry name" value="Tetracycline Repressor, domain 2"/>
    <property type="match status" value="1"/>
</dbReference>
<evidence type="ECO:0000313" key="7">
    <source>
        <dbReference type="Proteomes" id="UP000281955"/>
    </source>
</evidence>
<dbReference type="SUPFAM" id="SSF48498">
    <property type="entry name" value="Tetracyclin repressor-like, C-terminal domain"/>
    <property type="match status" value="1"/>
</dbReference>
<dbReference type="PROSITE" id="PS50977">
    <property type="entry name" value="HTH_TETR_2"/>
    <property type="match status" value="1"/>
</dbReference>
<keyword evidence="3" id="KW-0804">Transcription</keyword>
<keyword evidence="1" id="KW-0805">Transcription regulation</keyword>
<dbReference type="Pfam" id="PF21597">
    <property type="entry name" value="TetR_C_43"/>
    <property type="match status" value="1"/>
</dbReference>
<dbReference type="EMBL" id="RBWV01000010">
    <property type="protein sequence ID" value="RKS77505.1"/>
    <property type="molecule type" value="Genomic_DNA"/>
</dbReference>
<dbReference type="AlphaFoldDB" id="A0A420XRJ1"/>
<evidence type="ECO:0000256" key="4">
    <source>
        <dbReference type="PROSITE-ProRule" id="PRU00335"/>
    </source>
</evidence>
<proteinExistence type="predicted"/>
<dbReference type="InterPro" id="IPR001647">
    <property type="entry name" value="HTH_TetR"/>
</dbReference>
<reference evidence="6 7" key="1">
    <citation type="submission" date="2018-10" db="EMBL/GenBank/DDBJ databases">
        <title>Genomic Encyclopedia of Archaeal and Bacterial Type Strains, Phase II (KMG-II): from individual species to whole genera.</title>
        <authorList>
            <person name="Goeker M."/>
        </authorList>
    </citation>
    <scope>NUCLEOTIDE SEQUENCE [LARGE SCALE GENOMIC DNA]</scope>
    <source>
        <strain evidence="6 7">RP-AC37</strain>
    </source>
</reference>
<feature type="DNA-binding region" description="H-T-H motif" evidence="4">
    <location>
        <begin position="38"/>
        <end position="57"/>
    </location>
</feature>
<evidence type="ECO:0000256" key="3">
    <source>
        <dbReference type="ARBA" id="ARBA00023163"/>
    </source>
</evidence>
<dbReference type="InterPro" id="IPR036271">
    <property type="entry name" value="Tet_transcr_reg_TetR-rel_C_sf"/>
</dbReference>
<dbReference type="PANTHER" id="PTHR30055:SF234">
    <property type="entry name" value="HTH-TYPE TRANSCRIPTIONAL REGULATOR BETI"/>
    <property type="match status" value="1"/>
</dbReference>
<dbReference type="RefSeq" id="WP_231121539.1">
    <property type="nucleotide sequence ID" value="NZ_RBWV01000010.1"/>
</dbReference>
<dbReference type="InterPro" id="IPR050109">
    <property type="entry name" value="HTH-type_TetR-like_transc_reg"/>
</dbReference>
<gene>
    <name evidence="6" type="ORF">CLV35_1192</name>
</gene>
<dbReference type="GO" id="GO:0003700">
    <property type="term" value="F:DNA-binding transcription factor activity"/>
    <property type="evidence" value="ECO:0007669"/>
    <property type="project" value="TreeGrafter"/>
</dbReference>
<dbReference type="InterPro" id="IPR009057">
    <property type="entry name" value="Homeodomain-like_sf"/>
</dbReference>
<dbReference type="PANTHER" id="PTHR30055">
    <property type="entry name" value="HTH-TYPE TRANSCRIPTIONAL REGULATOR RUTR"/>
    <property type="match status" value="1"/>
</dbReference>
<sequence>MTTPATAPRPMRADARRNYDRLVAAAREEFAERAHDAAIEDIARRAGVGVGTLYRHFPRRIDLVEAVYAEEIDTLIATVDEAEEMPDAYAGLTRWLHAYATYASNKRNLLKELQEAFERDPGLKLQLRERLSAAATRVLGRAQEAGAVRADVSGDDLLRLVGGICMSATGTAEQNERLLEVVLAGLRT</sequence>
<evidence type="ECO:0000256" key="1">
    <source>
        <dbReference type="ARBA" id="ARBA00023015"/>
    </source>
</evidence>
<evidence type="ECO:0000313" key="6">
    <source>
        <dbReference type="EMBL" id="RKS77505.1"/>
    </source>
</evidence>